<feature type="transmembrane region" description="Helical" evidence="1">
    <location>
        <begin position="21"/>
        <end position="43"/>
    </location>
</feature>
<reference evidence="2 3" key="1">
    <citation type="journal article" date="2022" name="Nat. Plants">
        <title>Genomes of leafy and leafless Platanthera orchids illuminate the evolution of mycoheterotrophy.</title>
        <authorList>
            <person name="Li M.H."/>
            <person name="Liu K.W."/>
            <person name="Li Z."/>
            <person name="Lu H.C."/>
            <person name="Ye Q.L."/>
            <person name="Zhang D."/>
            <person name="Wang J.Y."/>
            <person name="Li Y.F."/>
            <person name="Zhong Z.M."/>
            <person name="Liu X."/>
            <person name="Yu X."/>
            <person name="Liu D.K."/>
            <person name="Tu X.D."/>
            <person name="Liu B."/>
            <person name="Hao Y."/>
            <person name="Liao X.Y."/>
            <person name="Jiang Y.T."/>
            <person name="Sun W.H."/>
            <person name="Chen J."/>
            <person name="Chen Y.Q."/>
            <person name="Ai Y."/>
            <person name="Zhai J.W."/>
            <person name="Wu S.S."/>
            <person name="Zhou Z."/>
            <person name="Hsiao Y.Y."/>
            <person name="Wu W.L."/>
            <person name="Chen Y.Y."/>
            <person name="Lin Y.F."/>
            <person name="Hsu J.L."/>
            <person name="Li C.Y."/>
            <person name="Wang Z.W."/>
            <person name="Zhao X."/>
            <person name="Zhong W.Y."/>
            <person name="Ma X.K."/>
            <person name="Ma L."/>
            <person name="Huang J."/>
            <person name="Chen G.Z."/>
            <person name="Huang M.Z."/>
            <person name="Huang L."/>
            <person name="Peng D.H."/>
            <person name="Luo Y.B."/>
            <person name="Zou S.Q."/>
            <person name="Chen S.P."/>
            <person name="Lan S."/>
            <person name="Tsai W.C."/>
            <person name="Van de Peer Y."/>
            <person name="Liu Z.J."/>
        </authorList>
    </citation>
    <scope>NUCLEOTIDE SEQUENCE [LARGE SCALE GENOMIC DNA]</scope>
    <source>
        <strain evidence="2">Lor288</strain>
    </source>
</reference>
<keyword evidence="1" id="KW-0472">Membrane</keyword>
<keyword evidence="3" id="KW-1185">Reference proteome</keyword>
<sequence length="140" mass="15747">MQSKLFKHGRSSLVVLIRKGRLYFYISPIIFCGTAGAMEWDLWVNFGRCFHQHLKMLLKIVMIMERLWYPDWPPPLKAAQPGPIPFLSAWSEARPGARLGLERGSAWSEARPGARLGLERGSAWSEARPGARLGLEQGSA</sequence>
<comment type="caution">
    <text evidence="2">The sequence shown here is derived from an EMBL/GenBank/DDBJ whole genome shotgun (WGS) entry which is preliminary data.</text>
</comment>
<accession>A0ABR2MKB1</accession>
<protein>
    <submittedName>
        <fullName evidence="2">Uncharacterized protein</fullName>
    </submittedName>
</protein>
<gene>
    <name evidence="2" type="ORF">KSP40_PGU002050</name>
</gene>
<keyword evidence="1" id="KW-1133">Transmembrane helix</keyword>
<evidence type="ECO:0000256" key="1">
    <source>
        <dbReference type="SAM" id="Phobius"/>
    </source>
</evidence>
<evidence type="ECO:0000313" key="2">
    <source>
        <dbReference type="EMBL" id="KAK8963950.1"/>
    </source>
</evidence>
<proteinExistence type="predicted"/>
<dbReference type="Proteomes" id="UP001412067">
    <property type="component" value="Unassembled WGS sequence"/>
</dbReference>
<keyword evidence="1" id="KW-0812">Transmembrane</keyword>
<organism evidence="2 3">
    <name type="scientific">Platanthera guangdongensis</name>
    <dbReference type="NCBI Taxonomy" id="2320717"/>
    <lineage>
        <taxon>Eukaryota</taxon>
        <taxon>Viridiplantae</taxon>
        <taxon>Streptophyta</taxon>
        <taxon>Embryophyta</taxon>
        <taxon>Tracheophyta</taxon>
        <taxon>Spermatophyta</taxon>
        <taxon>Magnoliopsida</taxon>
        <taxon>Liliopsida</taxon>
        <taxon>Asparagales</taxon>
        <taxon>Orchidaceae</taxon>
        <taxon>Orchidoideae</taxon>
        <taxon>Orchideae</taxon>
        <taxon>Orchidinae</taxon>
        <taxon>Platanthera</taxon>
    </lineage>
</organism>
<dbReference type="EMBL" id="JBBWWR010000007">
    <property type="protein sequence ID" value="KAK8963950.1"/>
    <property type="molecule type" value="Genomic_DNA"/>
</dbReference>
<evidence type="ECO:0000313" key="3">
    <source>
        <dbReference type="Proteomes" id="UP001412067"/>
    </source>
</evidence>
<name>A0ABR2MKB1_9ASPA</name>